<keyword evidence="3" id="KW-0809">Transit peptide</keyword>
<proteinExistence type="inferred from homology"/>
<dbReference type="CDD" id="cd06849">
    <property type="entry name" value="lipoyl_domain"/>
    <property type="match status" value="1"/>
</dbReference>
<dbReference type="EMBL" id="JADGKB010000021">
    <property type="protein sequence ID" value="KAJ3259075.1"/>
    <property type="molecule type" value="Genomic_DNA"/>
</dbReference>
<dbReference type="AlphaFoldDB" id="A0AAD5Y4E9"/>
<accession>A0AAD5Y4E9</accession>
<feature type="domain" description="Lipoyl-binding" evidence="5">
    <location>
        <begin position="1"/>
        <end position="68"/>
    </location>
</feature>
<dbReference type="Gene3D" id="2.40.50.100">
    <property type="match status" value="1"/>
</dbReference>
<protein>
    <submittedName>
        <fullName evidence="6">2-oxoglutarate dehydrogenase complex E2 component</fullName>
    </submittedName>
</protein>
<evidence type="ECO:0000259" key="5">
    <source>
        <dbReference type="PROSITE" id="PS50968"/>
    </source>
</evidence>
<dbReference type="PANTHER" id="PTHR43416">
    <property type="entry name" value="DIHYDROLIPOYLLYSINE-RESIDUE SUCCINYLTRANSFERASE COMPONENT OF 2-OXOGLUTARATE DEHYDROGENASE COMPLEX, MITOCHONDRIAL-RELATED"/>
    <property type="match status" value="1"/>
</dbReference>
<reference evidence="6" key="1">
    <citation type="submission" date="2020-05" db="EMBL/GenBank/DDBJ databases">
        <title>Phylogenomic resolution of chytrid fungi.</title>
        <authorList>
            <person name="Stajich J.E."/>
            <person name="Amses K."/>
            <person name="Simmons R."/>
            <person name="Seto K."/>
            <person name="Myers J."/>
            <person name="Bonds A."/>
            <person name="Quandt C.A."/>
            <person name="Barry K."/>
            <person name="Liu P."/>
            <person name="Grigoriev I."/>
            <person name="Longcore J.E."/>
            <person name="James T.Y."/>
        </authorList>
    </citation>
    <scope>NUCLEOTIDE SEQUENCE</scope>
    <source>
        <strain evidence="6">PLAUS21</strain>
    </source>
</reference>
<sequence>MGESITEGTLTQWHKKIGDFVNRDEQIATIETDKIDVQVNSPESGVLLELFSAEGDTVSVGGQLFKIDTDKQEQSNSAPVQSKPEVKAETKPEVKPEPVKPQTVKPAAKTELKSHRTPLIKFLGPRKLLWQSSGQTVLPPTQSVTIKNGTRTIQYESLDQLPKRFQPVAFSLAEMEAIDNGGADHKLK</sequence>
<dbReference type="GO" id="GO:0005739">
    <property type="term" value="C:mitochondrion"/>
    <property type="evidence" value="ECO:0007669"/>
    <property type="project" value="TreeGrafter"/>
</dbReference>
<evidence type="ECO:0000313" key="7">
    <source>
        <dbReference type="Proteomes" id="UP001210925"/>
    </source>
</evidence>
<dbReference type="InterPro" id="IPR011053">
    <property type="entry name" value="Single_hybrid_motif"/>
</dbReference>
<dbReference type="GO" id="GO:0004149">
    <property type="term" value="F:dihydrolipoyllysine-residue succinyltransferase activity"/>
    <property type="evidence" value="ECO:0007669"/>
    <property type="project" value="TreeGrafter"/>
</dbReference>
<evidence type="ECO:0000256" key="1">
    <source>
        <dbReference type="ARBA" id="ARBA00007317"/>
    </source>
</evidence>
<dbReference type="Proteomes" id="UP001210925">
    <property type="component" value="Unassembled WGS sequence"/>
</dbReference>
<evidence type="ECO:0000313" key="6">
    <source>
        <dbReference type="EMBL" id="KAJ3259075.1"/>
    </source>
</evidence>
<dbReference type="PANTHER" id="PTHR43416:SF5">
    <property type="entry name" value="DIHYDROLIPOYLLYSINE-RESIDUE SUCCINYLTRANSFERASE COMPONENT OF 2-OXOGLUTARATE DEHYDROGENASE COMPLEX, MITOCHONDRIAL"/>
    <property type="match status" value="1"/>
</dbReference>
<dbReference type="InterPro" id="IPR000089">
    <property type="entry name" value="Biotin_lipoyl"/>
</dbReference>
<organism evidence="6 7">
    <name type="scientific">Boothiomyces macroporosus</name>
    <dbReference type="NCBI Taxonomy" id="261099"/>
    <lineage>
        <taxon>Eukaryota</taxon>
        <taxon>Fungi</taxon>
        <taxon>Fungi incertae sedis</taxon>
        <taxon>Chytridiomycota</taxon>
        <taxon>Chytridiomycota incertae sedis</taxon>
        <taxon>Chytridiomycetes</taxon>
        <taxon>Rhizophydiales</taxon>
        <taxon>Terramycetaceae</taxon>
        <taxon>Boothiomyces</taxon>
    </lineage>
</organism>
<evidence type="ECO:0000256" key="4">
    <source>
        <dbReference type="SAM" id="MobiDB-lite"/>
    </source>
</evidence>
<dbReference type="InterPro" id="IPR003016">
    <property type="entry name" value="2-oxoA_DH_lipoyl-BS"/>
</dbReference>
<evidence type="ECO:0000256" key="2">
    <source>
        <dbReference type="ARBA" id="ARBA00022823"/>
    </source>
</evidence>
<keyword evidence="2" id="KW-0450">Lipoyl</keyword>
<evidence type="ECO:0000256" key="3">
    <source>
        <dbReference type="ARBA" id="ARBA00022946"/>
    </source>
</evidence>
<keyword evidence="7" id="KW-1185">Reference proteome</keyword>
<dbReference type="GO" id="GO:0006099">
    <property type="term" value="P:tricarboxylic acid cycle"/>
    <property type="evidence" value="ECO:0007669"/>
    <property type="project" value="TreeGrafter"/>
</dbReference>
<gene>
    <name evidence="6" type="primary">KGD2_1</name>
    <name evidence="6" type="ORF">HK103_002962</name>
</gene>
<comment type="caution">
    <text evidence="6">The sequence shown here is derived from an EMBL/GenBank/DDBJ whole genome shotgun (WGS) entry which is preliminary data.</text>
</comment>
<feature type="compositionally biased region" description="Basic and acidic residues" evidence="4">
    <location>
        <begin position="84"/>
        <end position="98"/>
    </location>
</feature>
<dbReference type="PROSITE" id="PS00189">
    <property type="entry name" value="LIPOYL"/>
    <property type="match status" value="1"/>
</dbReference>
<dbReference type="PROSITE" id="PS50968">
    <property type="entry name" value="BIOTINYL_LIPOYL"/>
    <property type="match status" value="1"/>
</dbReference>
<comment type="similarity">
    <text evidence="1">Belongs to the 2-oxoacid dehydrogenase family.</text>
</comment>
<dbReference type="Pfam" id="PF00364">
    <property type="entry name" value="Biotin_lipoyl"/>
    <property type="match status" value="1"/>
</dbReference>
<dbReference type="SUPFAM" id="SSF51230">
    <property type="entry name" value="Single hybrid motif"/>
    <property type="match status" value="1"/>
</dbReference>
<name>A0AAD5Y4E9_9FUNG</name>
<dbReference type="InterPro" id="IPR050537">
    <property type="entry name" value="2-oxoacid_dehydrogenase"/>
</dbReference>
<feature type="region of interest" description="Disordered" evidence="4">
    <location>
        <begin position="69"/>
        <end position="111"/>
    </location>
</feature>